<dbReference type="InterPro" id="IPR032675">
    <property type="entry name" value="LRR_dom_sf"/>
</dbReference>
<keyword evidence="13" id="KW-1185">Reference proteome</keyword>
<dbReference type="GO" id="GO:0042742">
    <property type="term" value="P:defense response to bacterium"/>
    <property type="evidence" value="ECO:0007669"/>
    <property type="project" value="UniProtKB-ARBA"/>
</dbReference>
<dbReference type="SUPFAM" id="SSF52540">
    <property type="entry name" value="P-loop containing nucleoside triphosphate hydrolases"/>
    <property type="match status" value="1"/>
</dbReference>
<evidence type="ECO:0000313" key="13">
    <source>
        <dbReference type="Proteomes" id="UP001210211"/>
    </source>
</evidence>
<keyword evidence="7" id="KW-0732">Signal</keyword>
<evidence type="ECO:0000259" key="10">
    <source>
        <dbReference type="Pfam" id="PF23559"/>
    </source>
</evidence>
<dbReference type="Pfam" id="PF23559">
    <property type="entry name" value="WHD_DRP"/>
    <property type="match status" value="1"/>
</dbReference>
<evidence type="ECO:0000256" key="3">
    <source>
        <dbReference type="ARBA" id="ARBA00022737"/>
    </source>
</evidence>
<organism evidence="12 13">
    <name type="scientific">Rhynchospora tenuis</name>
    <dbReference type="NCBI Taxonomy" id="198213"/>
    <lineage>
        <taxon>Eukaryota</taxon>
        <taxon>Viridiplantae</taxon>
        <taxon>Streptophyta</taxon>
        <taxon>Embryophyta</taxon>
        <taxon>Tracheophyta</taxon>
        <taxon>Spermatophyta</taxon>
        <taxon>Magnoliopsida</taxon>
        <taxon>Liliopsida</taxon>
        <taxon>Poales</taxon>
        <taxon>Cyperaceae</taxon>
        <taxon>Cyperoideae</taxon>
        <taxon>Rhynchosporeae</taxon>
        <taxon>Rhynchospora</taxon>
    </lineage>
</organism>
<dbReference type="InterPro" id="IPR041118">
    <property type="entry name" value="Rx_N"/>
</dbReference>
<protein>
    <submittedName>
        <fullName evidence="12">Uncharacterized protein</fullName>
    </submittedName>
</protein>
<keyword evidence="6" id="KW-0067">ATP-binding</keyword>
<gene>
    <name evidence="12" type="ORF">LUZ61_000209</name>
</gene>
<accession>A0AAD6EPK9</accession>
<evidence type="ECO:0000256" key="2">
    <source>
        <dbReference type="ARBA" id="ARBA00022614"/>
    </source>
</evidence>
<keyword evidence="3" id="KW-0677">Repeat</keyword>
<evidence type="ECO:0000259" key="9">
    <source>
        <dbReference type="Pfam" id="PF18052"/>
    </source>
</evidence>
<keyword evidence="5" id="KW-0611">Plant defense</keyword>
<dbReference type="FunFam" id="1.10.10.10:FF:000322">
    <property type="entry name" value="Probable disease resistance protein At1g63360"/>
    <property type="match status" value="1"/>
</dbReference>
<comment type="similarity">
    <text evidence="1">Belongs to the disease resistance NB-LRR family.</text>
</comment>
<evidence type="ECO:0000256" key="4">
    <source>
        <dbReference type="ARBA" id="ARBA00022741"/>
    </source>
</evidence>
<feature type="domain" description="Disease resistance N-terminal" evidence="9">
    <location>
        <begin position="25"/>
        <end position="103"/>
    </location>
</feature>
<proteinExistence type="inferred from homology"/>
<dbReference type="GO" id="GO:0009626">
    <property type="term" value="P:plant-type hypersensitive response"/>
    <property type="evidence" value="ECO:0007669"/>
    <property type="project" value="UniProtKB-ARBA"/>
</dbReference>
<evidence type="ECO:0000256" key="7">
    <source>
        <dbReference type="SAM" id="SignalP"/>
    </source>
</evidence>
<keyword evidence="4" id="KW-0547">Nucleotide-binding</keyword>
<dbReference type="GO" id="GO:0043531">
    <property type="term" value="F:ADP binding"/>
    <property type="evidence" value="ECO:0007669"/>
    <property type="project" value="InterPro"/>
</dbReference>
<feature type="domain" description="NB-ARC" evidence="8">
    <location>
        <begin position="204"/>
        <end position="358"/>
    </location>
</feature>
<evidence type="ECO:0000259" key="11">
    <source>
        <dbReference type="Pfam" id="PF23598"/>
    </source>
</evidence>
<dbReference type="InterPro" id="IPR058922">
    <property type="entry name" value="WHD_DRP"/>
</dbReference>
<dbReference type="InterPro" id="IPR055414">
    <property type="entry name" value="LRR_R13L4/SHOC2-like"/>
</dbReference>
<name>A0AAD6EPK9_9POAL</name>
<dbReference type="Pfam" id="PF00931">
    <property type="entry name" value="NB-ARC"/>
    <property type="match status" value="1"/>
</dbReference>
<comment type="caution">
    <text evidence="12">The sequence shown here is derived from an EMBL/GenBank/DDBJ whole genome shotgun (WGS) entry which is preliminary data.</text>
</comment>
<dbReference type="AlphaFoldDB" id="A0AAD6EPK9"/>
<dbReference type="InterPro" id="IPR036388">
    <property type="entry name" value="WH-like_DNA-bd_sf"/>
</dbReference>
<keyword evidence="2" id="KW-0433">Leucine-rich repeat</keyword>
<feature type="domain" description="Disease resistance protein winged helix" evidence="10">
    <location>
        <begin position="443"/>
        <end position="511"/>
    </location>
</feature>
<dbReference type="Pfam" id="PF18052">
    <property type="entry name" value="Rx_N"/>
    <property type="match status" value="1"/>
</dbReference>
<reference evidence="12 13" key="1">
    <citation type="journal article" date="2022" name="Cell">
        <title>Repeat-based holocentromeres influence genome architecture and karyotype evolution.</title>
        <authorList>
            <person name="Hofstatter P.G."/>
            <person name="Thangavel G."/>
            <person name="Lux T."/>
            <person name="Neumann P."/>
            <person name="Vondrak T."/>
            <person name="Novak P."/>
            <person name="Zhang M."/>
            <person name="Costa L."/>
            <person name="Castellani M."/>
            <person name="Scott A."/>
            <person name="Toegelov H."/>
            <person name="Fuchs J."/>
            <person name="Mata-Sucre Y."/>
            <person name="Dias Y."/>
            <person name="Vanzela A.L.L."/>
            <person name="Huettel B."/>
            <person name="Almeida C.C.S."/>
            <person name="Simkova H."/>
            <person name="Souza G."/>
            <person name="Pedrosa-Harand A."/>
            <person name="Macas J."/>
            <person name="Mayer K.F.X."/>
            <person name="Houben A."/>
            <person name="Marques A."/>
        </authorList>
    </citation>
    <scope>NUCLEOTIDE SEQUENCE [LARGE SCALE GENOMIC DNA]</scope>
    <source>
        <strain evidence="12">RhyTen1mFocal</strain>
    </source>
</reference>
<feature type="signal peptide" evidence="7">
    <location>
        <begin position="1"/>
        <end position="19"/>
    </location>
</feature>
<evidence type="ECO:0000256" key="1">
    <source>
        <dbReference type="ARBA" id="ARBA00008894"/>
    </source>
</evidence>
<dbReference type="GO" id="GO:0002758">
    <property type="term" value="P:innate immune response-activating signaling pathway"/>
    <property type="evidence" value="ECO:0007669"/>
    <property type="project" value="UniProtKB-ARBA"/>
</dbReference>
<dbReference type="Gene3D" id="3.80.10.10">
    <property type="entry name" value="Ribonuclease Inhibitor"/>
    <property type="match status" value="1"/>
</dbReference>
<dbReference type="InterPro" id="IPR027417">
    <property type="entry name" value="P-loop_NTPase"/>
</dbReference>
<dbReference type="GO" id="GO:0005524">
    <property type="term" value="F:ATP binding"/>
    <property type="evidence" value="ECO:0007669"/>
    <property type="project" value="UniProtKB-KW"/>
</dbReference>
<evidence type="ECO:0000259" key="8">
    <source>
        <dbReference type="Pfam" id="PF00931"/>
    </source>
</evidence>
<dbReference type="Proteomes" id="UP001210211">
    <property type="component" value="Unassembled WGS sequence"/>
</dbReference>
<dbReference type="PANTHER" id="PTHR36766">
    <property type="entry name" value="PLANT BROAD-SPECTRUM MILDEW RESISTANCE PROTEIN RPW8"/>
    <property type="match status" value="1"/>
</dbReference>
<dbReference type="Gene3D" id="1.10.8.430">
    <property type="entry name" value="Helical domain of apoptotic protease-activating factors"/>
    <property type="match status" value="1"/>
</dbReference>
<dbReference type="InterPro" id="IPR042197">
    <property type="entry name" value="Apaf_helical"/>
</dbReference>
<dbReference type="PRINTS" id="PR00364">
    <property type="entry name" value="DISEASERSIST"/>
</dbReference>
<feature type="chain" id="PRO_5041931739" evidence="7">
    <location>
        <begin position="20"/>
        <end position="858"/>
    </location>
</feature>
<evidence type="ECO:0000313" key="12">
    <source>
        <dbReference type="EMBL" id="KAJ3696504.1"/>
    </source>
</evidence>
<feature type="domain" description="Disease resistance R13L4/SHOC-2-like LRR" evidence="11">
    <location>
        <begin position="588"/>
        <end position="688"/>
    </location>
</feature>
<dbReference type="InterPro" id="IPR002182">
    <property type="entry name" value="NB-ARC"/>
</dbReference>
<sequence length="858" mass="97781">MGAEFLFSVISTLSGLLSTLRISGCSTTDKELNNGIEDYLGRLERLLNRIRATLGDAGEREIRDAAFKHWVKELQAVAYRAEDILDEWRYELLRHRIKVSELEAATSSSSDAGKMKRLEGAGPVPVPVPDRMAERIKRVIDQFEEISRDREALFLNEDEGDRLGSAWTGLLPTGHMVNQSAVFGRDEDKQKILDFVLFGNKRGKNHISVIAIVGMGGVGKTTLAQLVYNDPLIMRRFDTIGWVYVSPQFDVTRVAKEVLESISENFNHDLTGLSAVQQQIAKIIKGKNLFLVLDDIWNGLPSKWEQILAPLLVAESVSILITTRDKAVPKMVQATYTYDLELLPQDQCTLLFQHYAFGGQIIDNFSRLEKISAQIVNKCAGLPLAIKCIGRALSCNMREDIWRDVLESELWESDGKDEIFPALKLSYYNLPPNLKPCFLFCSLFPKGYRFLKDEIIYMWIAHGYIQSRGSKSKEGVGDEFIHELYRRSFLILDKQRWAETFTLHDLIHDLARSISSNQFFTDTRNVDDVMSSEVHHVCTDNCSMIDGSSGLIRTLLYKSCCQKSDLNENLHMDITRNYNLNLCTSINLRVLKCKVAYACDLECMANLKHLRYFELNYSYLERLPKSLTLLFNLVALKISFLPHLKELPIHIGKLVNLRFLSIDNVGIEELPKSLGQISSLQKLCLCACPQMKKLPVCIGNLINLKQLHISYLQFTELPESFCMLRKLQTLVLEGCRNIVRLPNCIGNLSNLQCVYVSDGTLDRLPKSINRLCNLEILELTTGDSLIGLLCRLKGFLNKCLLKISIKAKFDYERHDSNELWQMWENVSLEDILIEDLSIPMSLHQILIMSIKYKKSETY</sequence>
<dbReference type="Gene3D" id="1.10.10.10">
    <property type="entry name" value="Winged helix-like DNA-binding domain superfamily/Winged helix DNA-binding domain"/>
    <property type="match status" value="1"/>
</dbReference>
<dbReference type="EMBL" id="JAMRDG010000001">
    <property type="protein sequence ID" value="KAJ3696504.1"/>
    <property type="molecule type" value="Genomic_DNA"/>
</dbReference>
<evidence type="ECO:0000256" key="5">
    <source>
        <dbReference type="ARBA" id="ARBA00022821"/>
    </source>
</evidence>
<feature type="domain" description="Disease resistance R13L4/SHOC-2-like LRR" evidence="11">
    <location>
        <begin position="698"/>
        <end position="783"/>
    </location>
</feature>
<dbReference type="Gene3D" id="1.20.5.4130">
    <property type="match status" value="1"/>
</dbReference>
<dbReference type="Gene3D" id="3.40.50.300">
    <property type="entry name" value="P-loop containing nucleotide triphosphate hydrolases"/>
    <property type="match status" value="1"/>
</dbReference>
<evidence type="ECO:0000256" key="6">
    <source>
        <dbReference type="ARBA" id="ARBA00022840"/>
    </source>
</evidence>
<dbReference type="Pfam" id="PF23598">
    <property type="entry name" value="LRR_14"/>
    <property type="match status" value="2"/>
</dbReference>
<dbReference type="PANTHER" id="PTHR36766:SF40">
    <property type="entry name" value="DISEASE RESISTANCE PROTEIN RGA3"/>
    <property type="match status" value="1"/>
</dbReference>
<dbReference type="SUPFAM" id="SSF52058">
    <property type="entry name" value="L domain-like"/>
    <property type="match status" value="1"/>
</dbReference>